<protein>
    <recommendedName>
        <fullName evidence="1">Cyclophilin TM1367-like domain-containing protein</fullName>
    </recommendedName>
</protein>
<dbReference type="EMBL" id="CP026995">
    <property type="protein sequence ID" value="QLH06903.1"/>
    <property type="molecule type" value="Genomic_DNA"/>
</dbReference>
<evidence type="ECO:0000259" key="1">
    <source>
        <dbReference type="Pfam" id="PF04126"/>
    </source>
</evidence>
<dbReference type="RefSeq" id="WP_179370763.1">
    <property type="nucleotide sequence ID" value="NZ_CP026995.1"/>
</dbReference>
<dbReference type="SUPFAM" id="SSF50891">
    <property type="entry name" value="Cyclophilin-like"/>
    <property type="match status" value="1"/>
</dbReference>
<dbReference type="InterPro" id="IPR025658">
    <property type="entry name" value="Cyclophilin_TM1367"/>
</dbReference>
<gene>
    <name evidence="2" type="ORF">C5F50_07315</name>
</gene>
<dbReference type="Gene3D" id="2.40.100.20">
    <property type="match status" value="1"/>
</dbReference>
<name>A0A7D5RE86_9ARCH</name>
<dbReference type="InterPro" id="IPR029000">
    <property type="entry name" value="Cyclophilin-like_dom_sf"/>
</dbReference>
<proteinExistence type="predicted"/>
<dbReference type="AlphaFoldDB" id="A0A7D5RE86"/>
<evidence type="ECO:0000313" key="2">
    <source>
        <dbReference type="EMBL" id="QLH06903.1"/>
    </source>
</evidence>
<evidence type="ECO:0000313" key="3">
    <source>
        <dbReference type="Proteomes" id="UP000509478"/>
    </source>
</evidence>
<dbReference type="GeneID" id="56067892"/>
<reference evidence="2 3" key="1">
    <citation type="submission" date="2018-02" db="EMBL/GenBank/DDBJ databases">
        <title>Complete genome of Nitrosopumilus ureaphilus PS0.</title>
        <authorList>
            <person name="Qin W."/>
            <person name="Zheng Y."/>
            <person name="Stahl D.A."/>
        </authorList>
    </citation>
    <scope>NUCLEOTIDE SEQUENCE [LARGE SCALE GENOMIC DNA]</scope>
    <source>
        <strain evidence="2 3">PS0</strain>
    </source>
</reference>
<sequence length="131" mass="14319">MYELSTSSVSRKQLILEIRGKAKISCDLKRHLSPRTVGTIMRSLPLEGNAHLLGKSILYFETNVDSGTERARSEFKKGDVAFLSSSGSICFFINDVVSGKTMTPIGKLGDDIDALKDVKSGDVLCIYEETA</sequence>
<organism evidence="2 3">
    <name type="scientific">Nitrosopumilus ureiphilus</name>
    <dbReference type="NCBI Taxonomy" id="1470067"/>
    <lineage>
        <taxon>Archaea</taxon>
        <taxon>Nitrososphaerota</taxon>
        <taxon>Nitrososphaeria</taxon>
        <taxon>Nitrosopumilales</taxon>
        <taxon>Nitrosopumilaceae</taxon>
        <taxon>Nitrosopumilus</taxon>
    </lineage>
</organism>
<dbReference type="OrthoDB" id="8073at2157"/>
<feature type="domain" description="Cyclophilin TM1367-like" evidence="1">
    <location>
        <begin position="16"/>
        <end position="123"/>
    </location>
</feature>
<keyword evidence="3" id="KW-1185">Reference proteome</keyword>
<accession>A0A7D5RE86</accession>
<dbReference type="KEGG" id="nue:C5F50_07315"/>
<dbReference type="Proteomes" id="UP000509478">
    <property type="component" value="Chromosome"/>
</dbReference>
<dbReference type="Pfam" id="PF04126">
    <property type="entry name" value="Cyclophil_like"/>
    <property type="match status" value="1"/>
</dbReference>